<accession>A0A844ZVF9</accession>
<evidence type="ECO:0000256" key="1">
    <source>
        <dbReference type="SAM" id="MobiDB-lite"/>
    </source>
</evidence>
<feature type="compositionally biased region" description="Polar residues" evidence="1">
    <location>
        <begin position="47"/>
        <end position="65"/>
    </location>
</feature>
<organism evidence="2 3">
    <name type="scientific">Pontixanthobacter aquaemixtae</name>
    <dbReference type="NCBI Taxonomy" id="1958940"/>
    <lineage>
        <taxon>Bacteria</taxon>
        <taxon>Pseudomonadati</taxon>
        <taxon>Pseudomonadota</taxon>
        <taxon>Alphaproteobacteria</taxon>
        <taxon>Sphingomonadales</taxon>
        <taxon>Erythrobacteraceae</taxon>
        <taxon>Pontixanthobacter</taxon>
    </lineage>
</organism>
<sequence length="347" mass="38567">MFIWLVSLIKTLNTNEGKMNLNRGARKRETNEGQQPETQPEEAPAPVSNNPSSIQGQTESANQSNERGDLGLQSHTEVAPRTEESMDAAWWGVGADWASTILSFFSVLLVIYALRQTNKSLRLAQKDRAAATRRSISQSAETTEALKYGSQSAEAMTRVAESMENNATHIKESVEASKRVADQQMVIGRMQMRPILSVLIGRATYQDSRHNFSVCPIIRNTGNSAAKNVRFRIVASILPALLPQDFKFWLPESGRGGSNTIGPGQTGDMYASIDDRVHDDAIPKIKAGIENALYVWGYLSYQDAFKKTYRTTFAQQIFWRQTGIAGEDGFFPEAIEGIYLGRHNRSN</sequence>
<dbReference type="EMBL" id="WTYX01000001">
    <property type="protein sequence ID" value="MXO89519.1"/>
    <property type="molecule type" value="Genomic_DNA"/>
</dbReference>
<feature type="compositionally biased region" description="Low complexity" evidence="1">
    <location>
        <begin position="32"/>
        <end position="46"/>
    </location>
</feature>
<proteinExistence type="predicted"/>
<dbReference type="RefSeq" id="WP_160602911.1">
    <property type="nucleotide sequence ID" value="NZ_WTYX01000001.1"/>
</dbReference>
<dbReference type="AlphaFoldDB" id="A0A844ZVF9"/>
<evidence type="ECO:0000313" key="3">
    <source>
        <dbReference type="Proteomes" id="UP000442714"/>
    </source>
</evidence>
<evidence type="ECO:0000313" key="2">
    <source>
        <dbReference type="EMBL" id="MXO89519.1"/>
    </source>
</evidence>
<dbReference type="OrthoDB" id="8455745at2"/>
<gene>
    <name evidence="2" type="ORF">GRI41_01660</name>
</gene>
<name>A0A844ZVF9_9SPHN</name>
<keyword evidence="3" id="KW-1185">Reference proteome</keyword>
<feature type="region of interest" description="Disordered" evidence="1">
    <location>
        <begin position="19"/>
        <end position="69"/>
    </location>
</feature>
<protein>
    <submittedName>
        <fullName evidence="2">Uncharacterized protein</fullName>
    </submittedName>
</protein>
<dbReference type="Proteomes" id="UP000442714">
    <property type="component" value="Unassembled WGS sequence"/>
</dbReference>
<comment type="caution">
    <text evidence="2">The sequence shown here is derived from an EMBL/GenBank/DDBJ whole genome shotgun (WGS) entry which is preliminary data.</text>
</comment>
<reference evidence="2 3" key="1">
    <citation type="submission" date="2019-12" db="EMBL/GenBank/DDBJ databases">
        <title>Genomic-based taxomic classification of the family Erythrobacteraceae.</title>
        <authorList>
            <person name="Xu L."/>
        </authorList>
    </citation>
    <scope>NUCLEOTIDE SEQUENCE [LARGE SCALE GENOMIC DNA]</scope>
    <source>
        <strain evidence="2 3">KCTC 52763</strain>
    </source>
</reference>